<gene>
    <name evidence="1" type="ORF">AADG42_04600</name>
</gene>
<evidence type="ECO:0000313" key="2">
    <source>
        <dbReference type="Proteomes" id="UP001442841"/>
    </source>
</evidence>
<sequence length="470" mass="51776">MAKRKRERVVVEPIGEIRRFEMPWAAAPGRLVNPEIGLCSIALRAGDHAPYEIDVTVLDAPDHRLVRAGVWLAHRVVDDRGEWYLATDEWTPWLPAERIERMGDVDLPDTLADLVRPFRRGAALGPVVALNCRREEYALRGPHAELVAVLRDDRVQVRAGGVVTASYREVTVVGVEARLTGSHLGWLTERLTSVGGARVDEFPPLAQRIGAPATGLSDFPAPRACRPGDSLENVWGYRVGSRLRALTYADLALRADAPDALADLRGQLLELRTQCRGFTPLLDPTWSRSLCGDLQGVLDDLADSPKPLAVLNSERYLRLLDRLMSATRAPALGDHSAQPAGVSLAAELRARQLEFLRIAGTLAEDSTDETWQDALAAAVAVLDSCGVQVRPDKSVQRLARRMGRIADLLQECVHAVEAYAAIAVDALTSAEAFKAGRRFERLDAEQRVARLDFLDQWAQRGRKLTLREDA</sequence>
<dbReference type="Proteomes" id="UP001442841">
    <property type="component" value="Chromosome"/>
</dbReference>
<dbReference type="EMBL" id="CP154795">
    <property type="protein sequence ID" value="XAN06616.1"/>
    <property type="molecule type" value="Genomic_DNA"/>
</dbReference>
<dbReference type="InterPro" id="IPR033469">
    <property type="entry name" value="CYTH-like_dom_sf"/>
</dbReference>
<proteinExistence type="predicted"/>
<protein>
    <recommendedName>
        <fullName evidence="3">CHAD domain-containing protein</fullName>
    </recommendedName>
</protein>
<reference evidence="1 2" key="1">
    <citation type="submission" date="2024-04" db="EMBL/GenBank/DDBJ databases">
        <title>Isolation of an actinomycete strain from pig manure.</title>
        <authorList>
            <person name="Gong T."/>
            <person name="Yu Z."/>
            <person name="An M."/>
            <person name="Wei C."/>
            <person name="Yang W."/>
            <person name="Liu L."/>
        </authorList>
    </citation>
    <scope>NUCLEOTIDE SEQUENCE [LARGE SCALE GENOMIC DNA]</scope>
    <source>
        <strain evidence="1 2">ZF39</strain>
    </source>
</reference>
<dbReference type="RefSeq" id="WP_425308046.1">
    <property type="nucleotide sequence ID" value="NZ_CP154795.1"/>
</dbReference>
<dbReference type="SUPFAM" id="SSF55154">
    <property type="entry name" value="CYTH-like phosphatases"/>
    <property type="match status" value="1"/>
</dbReference>
<name>A0ABZ3FKN7_9ACTN</name>
<evidence type="ECO:0008006" key="3">
    <source>
        <dbReference type="Google" id="ProtNLM"/>
    </source>
</evidence>
<accession>A0ABZ3FKN7</accession>
<keyword evidence="2" id="KW-1185">Reference proteome</keyword>
<organism evidence="1 2">
    <name type="scientific">Ammonicoccus fulvus</name>
    <dbReference type="NCBI Taxonomy" id="3138240"/>
    <lineage>
        <taxon>Bacteria</taxon>
        <taxon>Bacillati</taxon>
        <taxon>Actinomycetota</taxon>
        <taxon>Actinomycetes</taxon>
        <taxon>Propionibacteriales</taxon>
        <taxon>Propionibacteriaceae</taxon>
        <taxon>Ammonicoccus</taxon>
    </lineage>
</organism>
<evidence type="ECO:0000313" key="1">
    <source>
        <dbReference type="EMBL" id="XAN06616.1"/>
    </source>
</evidence>